<dbReference type="EMBL" id="NMUH01000770">
    <property type="protein sequence ID" value="MQL84555.1"/>
    <property type="molecule type" value="Genomic_DNA"/>
</dbReference>
<accession>A0A843UM58</accession>
<reference evidence="2" key="1">
    <citation type="submission" date="2017-07" db="EMBL/GenBank/DDBJ databases">
        <title>Taro Niue Genome Assembly and Annotation.</title>
        <authorList>
            <person name="Atibalentja N."/>
            <person name="Keating K."/>
            <person name="Fields C.J."/>
        </authorList>
    </citation>
    <scope>NUCLEOTIDE SEQUENCE</scope>
    <source>
        <strain evidence="2">Niue_2</strain>
        <tissue evidence="2">Leaf</tissue>
    </source>
</reference>
<feature type="compositionally biased region" description="Basic and acidic residues" evidence="1">
    <location>
        <begin position="47"/>
        <end position="57"/>
    </location>
</feature>
<evidence type="ECO:0000313" key="3">
    <source>
        <dbReference type="Proteomes" id="UP000652761"/>
    </source>
</evidence>
<evidence type="ECO:0000313" key="2">
    <source>
        <dbReference type="EMBL" id="MQL84555.1"/>
    </source>
</evidence>
<feature type="compositionally biased region" description="Basic residues" evidence="1">
    <location>
        <begin position="58"/>
        <end position="70"/>
    </location>
</feature>
<sequence length="162" mass="18404">MAWDRRRGDAEQGKTLTKAPDCRIPLVEHRVLLHQAGASMGTSSPSVKERERDEKIGASRRRVIKKKKTGKKEALKEEEEESPLPLLKRRPVKEEKNQKKIFPMIAPPPPPFPLLGRFHMGKGGGMGNWRGKVIGVVVCWTVPHRPESVFHLHRVKTRIPSM</sequence>
<gene>
    <name evidence="2" type="ORF">Taro_017066</name>
</gene>
<keyword evidence="3" id="KW-1185">Reference proteome</keyword>
<evidence type="ECO:0000256" key="1">
    <source>
        <dbReference type="SAM" id="MobiDB-lite"/>
    </source>
</evidence>
<name>A0A843UM58_COLES</name>
<organism evidence="2 3">
    <name type="scientific">Colocasia esculenta</name>
    <name type="common">Wild taro</name>
    <name type="synonym">Arum esculentum</name>
    <dbReference type="NCBI Taxonomy" id="4460"/>
    <lineage>
        <taxon>Eukaryota</taxon>
        <taxon>Viridiplantae</taxon>
        <taxon>Streptophyta</taxon>
        <taxon>Embryophyta</taxon>
        <taxon>Tracheophyta</taxon>
        <taxon>Spermatophyta</taxon>
        <taxon>Magnoliopsida</taxon>
        <taxon>Liliopsida</taxon>
        <taxon>Araceae</taxon>
        <taxon>Aroideae</taxon>
        <taxon>Colocasieae</taxon>
        <taxon>Colocasia</taxon>
    </lineage>
</organism>
<comment type="caution">
    <text evidence="2">The sequence shown here is derived from an EMBL/GenBank/DDBJ whole genome shotgun (WGS) entry which is preliminary data.</text>
</comment>
<dbReference type="Proteomes" id="UP000652761">
    <property type="component" value="Unassembled WGS sequence"/>
</dbReference>
<proteinExistence type="predicted"/>
<dbReference type="AlphaFoldDB" id="A0A843UM58"/>
<feature type="region of interest" description="Disordered" evidence="1">
    <location>
        <begin position="35"/>
        <end position="105"/>
    </location>
</feature>
<protein>
    <submittedName>
        <fullName evidence="2">Uncharacterized protein</fullName>
    </submittedName>
</protein>